<evidence type="ECO:0000313" key="3">
    <source>
        <dbReference type="EMBL" id="MFC4354862.1"/>
    </source>
</evidence>
<dbReference type="InterPro" id="IPR011990">
    <property type="entry name" value="TPR-like_helical_dom_sf"/>
</dbReference>
<dbReference type="SUPFAM" id="SSF47413">
    <property type="entry name" value="lambda repressor-like DNA-binding domains"/>
    <property type="match status" value="1"/>
</dbReference>
<dbReference type="InterPro" id="IPR050807">
    <property type="entry name" value="TransReg_Diox_bact_type"/>
</dbReference>
<dbReference type="CDD" id="cd00093">
    <property type="entry name" value="HTH_XRE"/>
    <property type="match status" value="1"/>
</dbReference>
<dbReference type="PROSITE" id="PS50943">
    <property type="entry name" value="HTH_CROC1"/>
    <property type="match status" value="1"/>
</dbReference>
<dbReference type="SMART" id="SM00530">
    <property type="entry name" value="HTH_XRE"/>
    <property type="match status" value="1"/>
</dbReference>
<dbReference type="RefSeq" id="WP_378141134.1">
    <property type="nucleotide sequence ID" value="NZ_JBHSEF010000021.1"/>
</dbReference>
<dbReference type="InterPro" id="IPR010982">
    <property type="entry name" value="Lambda_DNA-bd_dom_sf"/>
</dbReference>
<accession>A0ABV8UU55</accession>
<dbReference type="Proteomes" id="UP001595733">
    <property type="component" value="Unassembled WGS sequence"/>
</dbReference>
<dbReference type="EMBL" id="JBHSEF010000021">
    <property type="protein sequence ID" value="MFC4354862.1"/>
    <property type="molecule type" value="Genomic_DNA"/>
</dbReference>
<dbReference type="Pfam" id="PF01381">
    <property type="entry name" value="HTH_3"/>
    <property type="match status" value="1"/>
</dbReference>
<sequence length="405" mass="47438">MTLGERIRTLRKARKMTLQQLAGDAITKGMLSLIENNKAKPSMESLQHIASMLGVTVSELLEESSQEKKALVKMVEDLFLPLDFPNVPVLQQILTLITPYLSSLSRGYIDGRLLDLYSRAAYELGQSDWEQYSKKAIHIYEENQIVRRLISLKLFRILTNFRERKYELALDLLLKERQQLEESNAWSDPLTRLDLDYTEAIFYYAVGQEEKALETMHTAIEFSKSQKILYRLDHLYRLAAVHAVMAMDKKQVEQYVKRLEAYADFTDDTETHGFIAFLWIHYYTTFERDIPKAEQLLDELMNTMEEDKDSNSEKVEMAKIAYYKGEEHRALELLLENETPSYISHPIDLSIYSEREYYLAKIYADRGEIQKALAIVEESWKTLQTFFETPYQVQMKQLRDELLAK</sequence>
<dbReference type="Gene3D" id="1.25.40.10">
    <property type="entry name" value="Tetratricopeptide repeat domain"/>
    <property type="match status" value="1"/>
</dbReference>
<comment type="caution">
    <text evidence="3">The sequence shown here is derived from an EMBL/GenBank/DDBJ whole genome shotgun (WGS) entry which is preliminary data.</text>
</comment>
<protein>
    <submittedName>
        <fullName evidence="3">Helix-turn-helix domain-containing protein</fullName>
    </submittedName>
</protein>
<dbReference type="PANTHER" id="PTHR46797">
    <property type="entry name" value="HTH-TYPE TRANSCRIPTIONAL REGULATOR"/>
    <property type="match status" value="1"/>
</dbReference>
<organism evidence="3 4">
    <name type="scientific">Chryseomicrobium palamuruense</name>
    <dbReference type="NCBI Taxonomy" id="682973"/>
    <lineage>
        <taxon>Bacteria</taxon>
        <taxon>Bacillati</taxon>
        <taxon>Bacillota</taxon>
        <taxon>Bacilli</taxon>
        <taxon>Bacillales</taxon>
        <taxon>Caryophanaceae</taxon>
        <taxon>Chryseomicrobium</taxon>
    </lineage>
</organism>
<dbReference type="InterPro" id="IPR001387">
    <property type="entry name" value="Cro/C1-type_HTH"/>
</dbReference>
<gene>
    <name evidence="3" type="ORF">ACFO0S_07365</name>
</gene>
<name>A0ABV8UU55_9BACL</name>
<keyword evidence="4" id="KW-1185">Reference proteome</keyword>
<keyword evidence="1" id="KW-0238">DNA-binding</keyword>
<proteinExistence type="predicted"/>
<dbReference type="PANTHER" id="PTHR46797:SF1">
    <property type="entry name" value="METHYLPHOSPHONATE SYNTHASE"/>
    <property type="match status" value="1"/>
</dbReference>
<evidence type="ECO:0000259" key="2">
    <source>
        <dbReference type="PROSITE" id="PS50943"/>
    </source>
</evidence>
<evidence type="ECO:0000313" key="4">
    <source>
        <dbReference type="Proteomes" id="UP001595733"/>
    </source>
</evidence>
<reference evidence="4" key="1">
    <citation type="journal article" date="2019" name="Int. J. Syst. Evol. Microbiol.">
        <title>The Global Catalogue of Microorganisms (GCM) 10K type strain sequencing project: providing services to taxonomists for standard genome sequencing and annotation.</title>
        <authorList>
            <consortium name="The Broad Institute Genomics Platform"/>
            <consortium name="The Broad Institute Genome Sequencing Center for Infectious Disease"/>
            <person name="Wu L."/>
            <person name="Ma J."/>
        </authorList>
    </citation>
    <scope>NUCLEOTIDE SEQUENCE [LARGE SCALE GENOMIC DNA]</scope>
    <source>
        <strain evidence="4">CCUG 50353</strain>
    </source>
</reference>
<evidence type="ECO:0000256" key="1">
    <source>
        <dbReference type="ARBA" id="ARBA00023125"/>
    </source>
</evidence>
<feature type="domain" description="HTH cro/C1-type" evidence="2">
    <location>
        <begin position="7"/>
        <end position="60"/>
    </location>
</feature>